<dbReference type="EMBL" id="CAJJDM010000010">
    <property type="protein sequence ID" value="CAD8048923.1"/>
    <property type="molecule type" value="Genomic_DNA"/>
</dbReference>
<keyword evidence="1" id="KW-0175">Coiled coil</keyword>
<keyword evidence="3" id="KW-1185">Reference proteome</keyword>
<comment type="caution">
    <text evidence="2">The sequence shown here is derived from an EMBL/GenBank/DDBJ whole genome shotgun (WGS) entry which is preliminary data.</text>
</comment>
<proteinExistence type="predicted"/>
<dbReference type="AlphaFoldDB" id="A0A8S1K382"/>
<gene>
    <name evidence="2" type="ORF">PPRIM_AZ9-3.1.T0130139</name>
</gene>
<evidence type="ECO:0000313" key="3">
    <source>
        <dbReference type="Proteomes" id="UP000688137"/>
    </source>
</evidence>
<dbReference type="Proteomes" id="UP000688137">
    <property type="component" value="Unassembled WGS sequence"/>
</dbReference>
<name>A0A8S1K382_PARPR</name>
<sequence length="308" mass="36523">MNNQSQPKGYMGGPYIGNIYGQSQQLGNQQFKDLFQTLAKEFQYSIVKAPNEYTQSAIVMLRNFQIRIDQNYNIGIPPTCSLNNAPYDYTKFYQWNNNSTHLALVHAIQDQLELQLKVLNNPIVKEYCEFVTSLHVDECVNRIKSMPLSQMLPNIQVSEYQQWMSSDEKQQVLKGHLSQIQELKNLKEKMFQYVQQNEIIAGLIEANDQEIMTKIEKLLFRTNQLEEEKKNYLQLQNRSRTLSERFQDYKVNVLFQQICEKYDELSDKLLESEQNVDYEDQANQYFQNRRKYQKTLALSEKFRQMKQI</sequence>
<evidence type="ECO:0000313" key="2">
    <source>
        <dbReference type="EMBL" id="CAD8048923.1"/>
    </source>
</evidence>
<feature type="coiled-coil region" evidence="1">
    <location>
        <begin position="215"/>
        <end position="275"/>
    </location>
</feature>
<organism evidence="2 3">
    <name type="scientific">Paramecium primaurelia</name>
    <dbReference type="NCBI Taxonomy" id="5886"/>
    <lineage>
        <taxon>Eukaryota</taxon>
        <taxon>Sar</taxon>
        <taxon>Alveolata</taxon>
        <taxon>Ciliophora</taxon>
        <taxon>Intramacronucleata</taxon>
        <taxon>Oligohymenophorea</taxon>
        <taxon>Peniculida</taxon>
        <taxon>Parameciidae</taxon>
        <taxon>Paramecium</taxon>
    </lineage>
</organism>
<reference evidence="2" key="1">
    <citation type="submission" date="2021-01" db="EMBL/GenBank/DDBJ databases">
        <authorList>
            <consortium name="Genoscope - CEA"/>
            <person name="William W."/>
        </authorList>
    </citation>
    <scope>NUCLEOTIDE SEQUENCE</scope>
</reference>
<accession>A0A8S1K382</accession>
<dbReference type="OMA" id="KAPNEYT"/>
<protein>
    <submittedName>
        <fullName evidence="2">Uncharacterized protein</fullName>
    </submittedName>
</protein>
<evidence type="ECO:0000256" key="1">
    <source>
        <dbReference type="SAM" id="Coils"/>
    </source>
</evidence>